<evidence type="ECO:0000256" key="1">
    <source>
        <dbReference type="ARBA" id="ARBA00007665"/>
    </source>
</evidence>
<sequence>MSRYAVPAASPDQPHCTEIVIRRSRFLTLCAHTPGPVAARAFVEEIRRRHADATHNCWAYAAGAPGHTAQIGSSDDGEPHGTAGRPMLQVMLHSGVGELCVVVSRWFGGVKLGTGGLVRAYQDSVRENLSSLPLVERVPKARLALTVEYAHVDALRRLLPTFEAQTATEDYAAQAHLTLLLPEEHLAQFELALAGLSNGSALCQRMEEDV</sequence>
<dbReference type="PANTHER" id="PTHR16301:SF20">
    <property type="entry name" value="IMPACT FAMILY MEMBER YIGZ"/>
    <property type="match status" value="1"/>
</dbReference>
<organism evidence="4">
    <name type="scientific">uncultured Desulfovibrio sp</name>
    <dbReference type="NCBI Taxonomy" id="167968"/>
    <lineage>
        <taxon>Bacteria</taxon>
        <taxon>Pseudomonadati</taxon>
        <taxon>Thermodesulfobacteriota</taxon>
        <taxon>Desulfovibrionia</taxon>
        <taxon>Desulfovibrionales</taxon>
        <taxon>Desulfovibrionaceae</taxon>
        <taxon>Desulfovibrio</taxon>
        <taxon>environmental samples</taxon>
    </lineage>
</organism>
<evidence type="ECO:0000313" key="4">
    <source>
        <dbReference type="EMBL" id="SCM74466.1"/>
    </source>
</evidence>
<accession>A0A212LAA1</accession>
<dbReference type="AlphaFoldDB" id="A0A212LAA1"/>
<dbReference type="EMBL" id="FMJC01000002">
    <property type="protein sequence ID" value="SCM74466.1"/>
    <property type="molecule type" value="Genomic_DNA"/>
</dbReference>
<dbReference type="PROSITE" id="PS00910">
    <property type="entry name" value="UPF0029"/>
    <property type="match status" value="1"/>
</dbReference>
<evidence type="ECO:0000259" key="3">
    <source>
        <dbReference type="Pfam" id="PF09186"/>
    </source>
</evidence>
<protein>
    <submittedName>
        <fullName evidence="4">IMPACT family member YigZ</fullName>
    </submittedName>
</protein>
<proteinExistence type="inferred from homology"/>
<dbReference type="RefSeq" id="WP_179981173.1">
    <property type="nucleotide sequence ID" value="NZ_LT608333.1"/>
</dbReference>
<dbReference type="Gene3D" id="3.30.230.30">
    <property type="entry name" value="Impact, N-terminal domain"/>
    <property type="match status" value="1"/>
</dbReference>
<dbReference type="InterPro" id="IPR023582">
    <property type="entry name" value="Impact"/>
</dbReference>
<name>A0A212LAA1_9BACT</name>
<comment type="similarity">
    <text evidence="1">Belongs to the IMPACT family.</text>
</comment>
<dbReference type="Pfam" id="PF01205">
    <property type="entry name" value="Impact_N"/>
    <property type="match status" value="1"/>
</dbReference>
<dbReference type="InterPro" id="IPR020569">
    <property type="entry name" value="UPF0029_Impact_CS"/>
</dbReference>
<dbReference type="GO" id="GO:0006446">
    <property type="term" value="P:regulation of translational initiation"/>
    <property type="evidence" value="ECO:0007669"/>
    <property type="project" value="TreeGrafter"/>
</dbReference>
<evidence type="ECO:0000259" key="2">
    <source>
        <dbReference type="Pfam" id="PF01205"/>
    </source>
</evidence>
<dbReference type="GO" id="GO:0005737">
    <property type="term" value="C:cytoplasm"/>
    <property type="evidence" value="ECO:0007669"/>
    <property type="project" value="TreeGrafter"/>
</dbReference>
<dbReference type="NCBIfam" id="TIGR00257">
    <property type="entry name" value="IMPACT_YIGZ"/>
    <property type="match status" value="1"/>
</dbReference>
<dbReference type="InterPro" id="IPR001498">
    <property type="entry name" value="Impact_N"/>
</dbReference>
<dbReference type="Gene3D" id="3.30.70.240">
    <property type="match status" value="1"/>
</dbReference>
<feature type="domain" description="Impact N-terminal" evidence="2">
    <location>
        <begin position="22"/>
        <end position="128"/>
    </location>
</feature>
<feature type="domain" description="UPF0029" evidence="3">
    <location>
        <begin position="145"/>
        <end position="199"/>
    </location>
</feature>
<dbReference type="InterPro" id="IPR035647">
    <property type="entry name" value="EFG_III/V"/>
</dbReference>
<dbReference type="InterPro" id="IPR015269">
    <property type="entry name" value="UPF0029_Impact_C"/>
</dbReference>
<dbReference type="PANTHER" id="PTHR16301">
    <property type="entry name" value="IMPACT-RELATED"/>
    <property type="match status" value="1"/>
</dbReference>
<reference evidence="4" key="1">
    <citation type="submission" date="2016-08" db="EMBL/GenBank/DDBJ databases">
        <authorList>
            <person name="Seilhamer J.J."/>
        </authorList>
    </citation>
    <scope>NUCLEOTIDE SEQUENCE</scope>
    <source>
        <strain evidence="4">86-1</strain>
    </source>
</reference>
<dbReference type="InterPro" id="IPR015796">
    <property type="entry name" value="Impact_YigZ-like"/>
</dbReference>
<dbReference type="SUPFAM" id="SSF54211">
    <property type="entry name" value="Ribosomal protein S5 domain 2-like"/>
    <property type="match status" value="1"/>
</dbReference>
<dbReference type="InterPro" id="IPR036956">
    <property type="entry name" value="Impact_N_sf"/>
</dbReference>
<gene>
    <name evidence="4" type="primary">yigZ</name>
    <name evidence="4" type="ORF">KL86DES1_21958</name>
</gene>
<dbReference type="InterPro" id="IPR020568">
    <property type="entry name" value="Ribosomal_Su5_D2-typ_SF"/>
</dbReference>
<dbReference type="SUPFAM" id="SSF54980">
    <property type="entry name" value="EF-G C-terminal domain-like"/>
    <property type="match status" value="1"/>
</dbReference>
<dbReference type="Pfam" id="PF09186">
    <property type="entry name" value="DUF1949"/>
    <property type="match status" value="1"/>
</dbReference>